<dbReference type="AlphaFoldDB" id="A0AA40D8J5"/>
<accession>A0AA40D8J5</accession>
<feature type="non-terminal residue" evidence="2">
    <location>
        <position position="1"/>
    </location>
</feature>
<dbReference type="PANTHER" id="PTHR33112">
    <property type="entry name" value="DOMAIN PROTEIN, PUTATIVE-RELATED"/>
    <property type="match status" value="1"/>
</dbReference>
<gene>
    <name evidence="2" type="ORF">QBC41DRAFT_229461</name>
</gene>
<keyword evidence="3" id="KW-1185">Reference proteome</keyword>
<dbReference type="Pfam" id="PF06985">
    <property type="entry name" value="HET"/>
    <property type="match status" value="1"/>
</dbReference>
<name>A0AA40D8J5_9PEZI</name>
<dbReference type="Proteomes" id="UP001174997">
    <property type="component" value="Unassembled WGS sequence"/>
</dbReference>
<proteinExistence type="predicted"/>
<comment type="caution">
    <text evidence="2">The sequence shown here is derived from an EMBL/GenBank/DDBJ whole genome shotgun (WGS) entry which is preliminary data.</text>
</comment>
<feature type="domain" description="Heterokaryon incompatibility" evidence="1">
    <location>
        <begin position="63"/>
        <end position="206"/>
    </location>
</feature>
<evidence type="ECO:0000313" key="2">
    <source>
        <dbReference type="EMBL" id="KAK0666983.1"/>
    </source>
</evidence>
<dbReference type="InterPro" id="IPR010730">
    <property type="entry name" value="HET"/>
</dbReference>
<evidence type="ECO:0000259" key="1">
    <source>
        <dbReference type="Pfam" id="PF06985"/>
    </source>
</evidence>
<evidence type="ECO:0000313" key="3">
    <source>
        <dbReference type="Proteomes" id="UP001174997"/>
    </source>
</evidence>
<protein>
    <submittedName>
        <fullName evidence="2">Heterokaryon incompatibility protein-domain-containing protein</fullName>
    </submittedName>
</protein>
<sequence>STNSDDSFTSAREWLQICTSSHTSCRPFQQDGCYRPTRLLHISELGAEVRLRESDDMPVNITYATLSHSWGSVLPLTLTGARMNSFKQGIPLPELPKTFQEAVQVARRFGIEYIWIDCLCIIQDSAEDWKRESVLMASIYGNSHLNIAATASRDGRGGCFRPRRPSALHPVKMTIHDRDFYLLDAEMWWEAFEKAPLNTRAWVLQERLLSPRVLHFDHDQLVWECNELTASERYPHGINGLIPAPRFLRNRLDSLLQTALLPGQELFHAWKPIIRAYSSCALTKSSDKLIALHGIASRIKDVLKASYSAGLFSTNLESQLLWKVLENEKATRPDQHVAPSWSWASMIGPVSILPQWDFLDTRGEEFTRQFKPEEINEKILCRVRNKHLFGTRDVTSMVSHEKLEIEGYLVPVHYIALSETKDWKEIKYRPKLGYDQDSSTLPSEIWPMAMRSWQWSIDEGKAWDAVEYDGGSDLSVLVATRKGDEASSFHLWFEHDFRSEAFKREKRWLLPVYSVTEWQGVDVFDMKRYRSLNGLVLERNGGPGTTFRRCGTFKLKAELNENGPWRFWNSALRFDAVEGVEPVVCDDVVVPIISAEQPGDGASDEERSIKYGRRDGVEQYVVTIE</sequence>
<dbReference type="PANTHER" id="PTHR33112:SF10">
    <property type="entry name" value="TOL"/>
    <property type="match status" value="1"/>
</dbReference>
<organism evidence="2 3">
    <name type="scientific">Cercophora samala</name>
    <dbReference type="NCBI Taxonomy" id="330535"/>
    <lineage>
        <taxon>Eukaryota</taxon>
        <taxon>Fungi</taxon>
        <taxon>Dikarya</taxon>
        <taxon>Ascomycota</taxon>
        <taxon>Pezizomycotina</taxon>
        <taxon>Sordariomycetes</taxon>
        <taxon>Sordariomycetidae</taxon>
        <taxon>Sordariales</taxon>
        <taxon>Lasiosphaeriaceae</taxon>
        <taxon>Cercophora</taxon>
    </lineage>
</organism>
<reference evidence="2" key="1">
    <citation type="submission" date="2023-06" db="EMBL/GenBank/DDBJ databases">
        <title>Genome-scale phylogeny and comparative genomics of the fungal order Sordariales.</title>
        <authorList>
            <consortium name="Lawrence Berkeley National Laboratory"/>
            <person name="Hensen N."/>
            <person name="Bonometti L."/>
            <person name="Westerberg I."/>
            <person name="Brannstrom I.O."/>
            <person name="Guillou S."/>
            <person name="Cros-Aarteil S."/>
            <person name="Calhoun S."/>
            <person name="Haridas S."/>
            <person name="Kuo A."/>
            <person name="Mondo S."/>
            <person name="Pangilinan J."/>
            <person name="Riley R."/>
            <person name="Labutti K."/>
            <person name="Andreopoulos B."/>
            <person name="Lipzen A."/>
            <person name="Chen C."/>
            <person name="Yanf M."/>
            <person name="Daum C."/>
            <person name="Ng V."/>
            <person name="Clum A."/>
            <person name="Steindorff A."/>
            <person name="Ohm R."/>
            <person name="Martin F."/>
            <person name="Silar P."/>
            <person name="Natvig D."/>
            <person name="Lalanne C."/>
            <person name="Gautier V."/>
            <person name="Ament-Velasquez S.L."/>
            <person name="Kruys A."/>
            <person name="Hutchinson M.I."/>
            <person name="Powell A.J."/>
            <person name="Barry K."/>
            <person name="Miller A.N."/>
            <person name="Grigoriev I.V."/>
            <person name="Debuchy R."/>
            <person name="Gladieux P."/>
            <person name="Thoren M.H."/>
            <person name="Johannesson H."/>
        </authorList>
    </citation>
    <scope>NUCLEOTIDE SEQUENCE</scope>
    <source>
        <strain evidence="2">CBS 307.81</strain>
    </source>
</reference>
<dbReference type="EMBL" id="JAULSY010000079">
    <property type="protein sequence ID" value="KAK0666983.1"/>
    <property type="molecule type" value="Genomic_DNA"/>
</dbReference>